<dbReference type="SUPFAM" id="SSF54637">
    <property type="entry name" value="Thioesterase/thiol ester dehydrase-isomerase"/>
    <property type="match status" value="1"/>
</dbReference>
<keyword evidence="1" id="KW-0378">Hydrolase</keyword>
<dbReference type="CDD" id="cd03443">
    <property type="entry name" value="PaaI_thioesterase"/>
    <property type="match status" value="1"/>
</dbReference>
<dbReference type="AlphaFoldDB" id="D7CQM6"/>
<protein>
    <submittedName>
        <fullName evidence="3">Phenylacetic acid degradation protein PaaD</fullName>
    </submittedName>
</protein>
<dbReference type="InterPro" id="IPR003736">
    <property type="entry name" value="PAAI_dom"/>
</dbReference>
<feature type="domain" description="Thioesterase" evidence="2">
    <location>
        <begin position="40"/>
        <end position="112"/>
    </location>
</feature>
<reference evidence="4" key="1">
    <citation type="submission" date="2010-05" db="EMBL/GenBank/DDBJ databases">
        <title>The complete genome of Truepera radiovictris DSM 17093.</title>
        <authorList>
            <consortium name="US DOE Joint Genome Institute (JGI-PGF)"/>
            <person name="Lucas S."/>
            <person name="Copeland A."/>
            <person name="Lapidus A."/>
            <person name="Glavina del Rio T."/>
            <person name="Dalin E."/>
            <person name="Tice H."/>
            <person name="Bruce D."/>
            <person name="Goodwin L."/>
            <person name="Pitluck S."/>
            <person name="Kyrpides N."/>
            <person name="Mavromatis K."/>
            <person name="Ovchinnikova G."/>
            <person name="Munk A.C."/>
            <person name="Detter J.C."/>
            <person name="Han C."/>
            <person name="Tapia R."/>
            <person name="Land M."/>
            <person name="Hauser L."/>
            <person name="Markowitz V."/>
            <person name="Cheng J.-F."/>
            <person name="Hugenholtz P."/>
            <person name="Woyke T."/>
            <person name="Wu D."/>
            <person name="Tindall B."/>
            <person name="Pomrenke H.G."/>
            <person name="Brambilla E."/>
            <person name="Klenk H.-P."/>
            <person name="Eisen J.A."/>
        </authorList>
    </citation>
    <scope>NUCLEOTIDE SEQUENCE [LARGE SCALE GENOMIC DNA]</scope>
    <source>
        <strain evidence="4">DSM 17093 / CIP 108686 / LMG 22925 / RQ-24</strain>
    </source>
</reference>
<dbReference type="OrthoDB" id="32575at2"/>
<name>D7CQM6_TRURR</name>
<evidence type="ECO:0000313" key="4">
    <source>
        <dbReference type="Proteomes" id="UP000000379"/>
    </source>
</evidence>
<evidence type="ECO:0000313" key="3">
    <source>
        <dbReference type="EMBL" id="ADI15010.1"/>
    </source>
</evidence>
<dbReference type="Gene3D" id="3.10.129.10">
    <property type="entry name" value="Hotdog Thioesterase"/>
    <property type="match status" value="1"/>
</dbReference>
<organism evidence="3 4">
    <name type="scientific">Truepera radiovictrix (strain DSM 17093 / CIP 108686 / LMG 22925 / RQ-24)</name>
    <dbReference type="NCBI Taxonomy" id="649638"/>
    <lineage>
        <taxon>Bacteria</taxon>
        <taxon>Thermotogati</taxon>
        <taxon>Deinococcota</taxon>
        <taxon>Deinococci</taxon>
        <taxon>Trueperales</taxon>
        <taxon>Trueperaceae</taxon>
        <taxon>Truepera</taxon>
    </lineage>
</organism>
<dbReference type="NCBIfam" id="TIGR02286">
    <property type="entry name" value="PaaD"/>
    <property type="match status" value="1"/>
</dbReference>
<dbReference type="PANTHER" id="PTHR42856:SF1">
    <property type="entry name" value="ACYL-COENZYME A THIOESTERASE PAAI"/>
    <property type="match status" value="1"/>
</dbReference>
<gene>
    <name evidence="3" type="ordered locus">Trad_1894</name>
</gene>
<reference evidence="3 4" key="2">
    <citation type="journal article" date="2011" name="Stand. Genomic Sci.">
        <title>Complete genome sequence of Truepera radiovictrix type strain (RQ-24).</title>
        <authorList>
            <person name="Ivanova N."/>
            <person name="Rohde C."/>
            <person name="Munk C."/>
            <person name="Nolan M."/>
            <person name="Lucas S."/>
            <person name="Del Rio T.G."/>
            <person name="Tice H."/>
            <person name="Deshpande S."/>
            <person name="Cheng J.F."/>
            <person name="Tapia R."/>
            <person name="Han C."/>
            <person name="Goodwin L."/>
            <person name="Pitluck S."/>
            <person name="Liolios K."/>
            <person name="Mavromatis K."/>
            <person name="Mikhailova N."/>
            <person name="Pati A."/>
            <person name="Chen A."/>
            <person name="Palaniappan K."/>
            <person name="Land M."/>
            <person name="Hauser L."/>
            <person name="Chang Y.J."/>
            <person name="Jeffries C.D."/>
            <person name="Brambilla E."/>
            <person name="Rohde M."/>
            <person name="Goker M."/>
            <person name="Tindall B.J."/>
            <person name="Woyke T."/>
            <person name="Bristow J."/>
            <person name="Eisen J.A."/>
            <person name="Markowitz V."/>
            <person name="Hugenholtz P."/>
            <person name="Kyrpides N.C."/>
            <person name="Klenk H.P."/>
            <person name="Lapidus A."/>
        </authorList>
    </citation>
    <scope>NUCLEOTIDE SEQUENCE [LARGE SCALE GENOMIC DNA]</scope>
    <source>
        <strain evidence="4">DSM 17093 / CIP 108686 / LMG 22925 / RQ-24</strain>
    </source>
</reference>
<sequence>MSQSRPARGFAEHVGLEVLAAGEGRAHVRATVTAAHLNLHGTAHGGFLYTLADEAFALASNSRGAAVALSVRMDYLSAVRAGDVLEALASEEHLGRRVATYRVEVTKAGEKVALFTGTVFRLSPRQGRA</sequence>
<dbReference type="InterPro" id="IPR052723">
    <property type="entry name" value="Acyl-CoA_thioesterase_PaaI"/>
</dbReference>
<dbReference type="Pfam" id="PF03061">
    <property type="entry name" value="4HBT"/>
    <property type="match status" value="1"/>
</dbReference>
<dbReference type="EMBL" id="CP002049">
    <property type="protein sequence ID" value="ADI15010.1"/>
    <property type="molecule type" value="Genomic_DNA"/>
</dbReference>
<dbReference type="KEGG" id="tra:Trad_1894"/>
<dbReference type="Proteomes" id="UP000000379">
    <property type="component" value="Chromosome"/>
</dbReference>
<dbReference type="PANTHER" id="PTHR42856">
    <property type="entry name" value="ACYL-COENZYME A THIOESTERASE PAAI"/>
    <property type="match status" value="1"/>
</dbReference>
<accession>D7CQM6</accession>
<dbReference type="eggNOG" id="COG2050">
    <property type="taxonomic scope" value="Bacteria"/>
</dbReference>
<proteinExistence type="predicted"/>
<dbReference type="InterPro" id="IPR029069">
    <property type="entry name" value="HotDog_dom_sf"/>
</dbReference>
<dbReference type="HOGENOM" id="CLU_089876_11_2_0"/>
<evidence type="ECO:0000256" key="1">
    <source>
        <dbReference type="ARBA" id="ARBA00022801"/>
    </source>
</evidence>
<dbReference type="InterPro" id="IPR011973">
    <property type="entry name" value="PaaD"/>
</dbReference>
<dbReference type="GO" id="GO:0016289">
    <property type="term" value="F:acyl-CoA hydrolase activity"/>
    <property type="evidence" value="ECO:0007669"/>
    <property type="project" value="UniProtKB-ARBA"/>
</dbReference>
<evidence type="ECO:0000259" key="2">
    <source>
        <dbReference type="Pfam" id="PF03061"/>
    </source>
</evidence>
<dbReference type="STRING" id="649638.Trad_1894"/>
<dbReference type="InterPro" id="IPR006683">
    <property type="entry name" value="Thioestr_dom"/>
</dbReference>
<keyword evidence="4" id="KW-1185">Reference proteome</keyword>
<dbReference type="RefSeq" id="WP_013178375.1">
    <property type="nucleotide sequence ID" value="NC_014221.1"/>
</dbReference>
<dbReference type="NCBIfam" id="TIGR00369">
    <property type="entry name" value="unchar_dom_1"/>
    <property type="match status" value="1"/>
</dbReference>